<evidence type="ECO:0000313" key="2">
    <source>
        <dbReference type="EMBL" id="ANW96225.1"/>
    </source>
</evidence>
<organism evidence="2 3">
    <name type="scientific">Wenyingzhuangia fucanilytica</name>
    <dbReference type="NCBI Taxonomy" id="1790137"/>
    <lineage>
        <taxon>Bacteria</taxon>
        <taxon>Pseudomonadati</taxon>
        <taxon>Bacteroidota</taxon>
        <taxon>Flavobacteriia</taxon>
        <taxon>Flavobacteriales</taxon>
        <taxon>Flavobacteriaceae</taxon>
        <taxon>Wenyingzhuangia</taxon>
    </lineage>
</organism>
<name>A0A1B1Y630_9FLAO</name>
<reference evidence="2 3" key="1">
    <citation type="submission" date="2016-02" db="EMBL/GenBank/DDBJ databases">
        <authorList>
            <person name="Wen L."/>
            <person name="He K."/>
            <person name="Yang H."/>
        </authorList>
    </citation>
    <scope>NUCLEOTIDE SEQUENCE [LARGE SCALE GENOMIC DNA]</scope>
    <source>
        <strain evidence="2 3">CZ1127</strain>
    </source>
</reference>
<dbReference type="CDD" id="cd16027">
    <property type="entry name" value="SGSH"/>
    <property type="match status" value="1"/>
</dbReference>
<protein>
    <submittedName>
        <fullName evidence="2">Heparan N-sulfatase</fullName>
    </submittedName>
</protein>
<keyword evidence="3" id="KW-1185">Reference proteome</keyword>
<dbReference type="InterPro" id="IPR052701">
    <property type="entry name" value="GAG_Ulvan_Degrading_Sulfatases"/>
</dbReference>
<feature type="domain" description="Sulfatase N-terminal" evidence="1">
    <location>
        <begin position="33"/>
        <end position="316"/>
    </location>
</feature>
<evidence type="ECO:0000313" key="3">
    <source>
        <dbReference type="Proteomes" id="UP000092967"/>
    </source>
</evidence>
<dbReference type="KEGG" id="wfu:AXE80_08015"/>
<proteinExistence type="predicted"/>
<dbReference type="AlphaFoldDB" id="A0A1B1Y630"/>
<dbReference type="Proteomes" id="UP000092967">
    <property type="component" value="Chromosome"/>
</dbReference>
<dbReference type="Gene3D" id="3.40.720.10">
    <property type="entry name" value="Alkaline Phosphatase, subunit A"/>
    <property type="match status" value="1"/>
</dbReference>
<gene>
    <name evidence="2" type="ORF">AXE80_08015</name>
</gene>
<dbReference type="Pfam" id="PF00884">
    <property type="entry name" value="Sulfatase"/>
    <property type="match status" value="1"/>
</dbReference>
<dbReference type="STRING" id="1790137.AXE80_08015"/>
<dbReference type="InterPro" id="IPR017850">
    <property type="entry name" value="Alkaline_phosphatase_core_sf"/>
</dbReference>
<dbReference type="SUPFAM" id="SSF53649">
    <property type="entry name" value="Alkaline phosphatase-like"/>
    <property type="match status" value="1"/>
</dbReference>
<sequence length="509" mass="58138">MNFHDFIKNSFLLTVILSTGMFTEAQSQKKQKPNILFCIADDASAKSFGTYGDTFINTPAIDKLAKDGLTFENAYNCNPKCAPARACIVTGKYSWQLKAATNHWPKFPSEFKFYPHLLMEKGYNVGFTGKGWGPGSYEGKYNPAGPEYSDIKNKPPHKGISNVDYAANFEKFLSDKGNDKPFCFWLGTKEPHRFYELDSWKKEGKRLKDALVPPFYPDNDVVRGDILDYAVEVEWFDAHVGKAIKSLEKRGLLENTLVVISSDHGMPFPRVKGQIYEEGFHVPLIAYWKGKIIKGRRVEDFVSFPDIAPTFMEIAGFKPDEQMTGKSFVDVLLSKKSGQIDPTRDHTLLGKERHDIGRSNEDGTDLSYPVRAIRTKTYLYAHNIQPERWPVGNPEYGFRNVDGSPTKTFLMNIDPYDNDYRFFEMSFAKRPEEELYNIQKDPHCMVNLATLPAYRNTCKELRDQMEKELIAQGDPRTLGKGEVFDHYKYYGKQFNYDTGESMGVKGAKH</sequence>
<dbReference type="EMBL" id="CP014224">
    <property type="protein sequence ID" value="ANW96225.1"/>
    <property type="molecule type" value="Genomic_DNA"/>
</dbReference>
<dbReference type="InterPro" id="IPR000917">
    <property type="entry name" value="Sulfatase_N"/>
</dbReference>
<dbReference type="PANTHER" id="PTHR43751:SF1">
    <property type="entry name" value="SULFATASE ATSG-RELATED"/>
    <property type="match status" value="1"/>
</dbReference>
<dbReference type="OrthoDB" id="9789742at2"/>
<dbReference type="RefSeq" id="WP_068826126.1">
    <property type="nucleotide sequence ID" value="NZ_CP014224.1"/>
</dbReference>
<accession>A0A1B1Y630</accession>
<dbReference type="PANTHER" id="PTHR43751">
    <property type="entry name" value="SULFATASE"/>
    <property type="match status" value="1"/>
</dbReference>
<evidence type="ECO:0000259" key="1">
    <source>
        <dbReference type="Pfam" id="PF00884"/>
    </source>
</evidence>